<accession>A0A501PN77</accession>
<evidence type="ECO:0000313" key="4">
    <source>
        <dbReference type="Proteomes" id="UP000319148"/>
    </source>
</evidence>
<proteinExistence type="inferred from homology"/>
<sequence length="107" mass="11540">MTVLIRKTKSSVLLPVRLTPNASKNELGDVERDAAGQQVLKARVTVVPEKGKANKALVKLLSKELGIPASQISVASGATNRNKQIEISGDPDDLFTQITDWMKGRST</sequence>
<evidence type="ECO:0000256" key="1">
    <source>
        <dbReference type="ARBA" id="ARBA00010364"/>
    </source>
</evidence>
<reference evidence="4" key="1">
    <citation type="submission" date="2019-06" db="EMBL/GenBank/DDBJ databases">
        <title>The complete genome of Emcibacter congregatus ZYLT.</title>
        <authorList>
            <person name="Zhao Z."/>
        </authorList>
    </citation>
    <scope>NUCLEOTIDE SEQUENCE [LARGE SCALE GENOMIC DNA]</scope>
    <source>
        <strain evidence="4">MCCC 1A06723</strain>
    </source>
</reference>
<protein>
    <recommendedName>
        <fullName evidence="2">UPF0235 protein FIV46_04885</fullName>
    </recommendedName>
</protein>
<comment type="similarity">
    <text evidence="1 2">Belongs to the UPF0235 family.</text>
</comment>
<keyword evidence="4" id="KW-1185">Reference proteome</keyword>
<dbReference type="Pfam" id="PF02594">
    <property type="entry name" value="DUF167"/>
    <property type="match status" value="1"/>
</dbReference>
<dbReference type="HAMAP" id="MF_00634">
    <property type="entry name" value="UPF0235"/>
    <property type="match status" value="1"/>
</dbReference>
<dbReference type="Proteomes" id="UP000319148">
    <property type="component" value="Unassembled WGS sequence"/>
</dbReference>
<dbReference type="RefSeq" id="WP_139938978.1">
    <property type="nucleotide sequence ID" value="NZ_JBHSYP010000003.1"/>
</dbReference>
<dbReference type="AlphaFoldDB" id="A0A501PN77"/>
<dbReference type="EMBL" id="VFIY01000005">
    <property type="protein sequence ID" value="TPD61547.1"/>
    <property type="molecule type" value="Genomic_DNA"/>
</dbReference>
<dbReference type="SUPFAM" id="SSF69786">
    <property type="entry name" value="YggU-like"/>
    <property type="match status" value="1"/>
</dbReference>
<dbReference type="InterPro" id="IPR003746">
    <property type="entry name" value="DUF167"/>
</dbReference>
<comment type="caution">
    <text evidence="3">The sequence shown here is derived from an EMBL/GenBank/DDBJ whole genome shotgun (WGS) entry which is preliminary data.</text>
</comment>
<dbReference type="PANTHER" id="PTHR13420">
    <property type="entry name" value="UPF0235 PROTEIN C15ORF40"/>
    <property type="match status" value="1"/>
</dbReference>
<dbReference type="GO" id="GO:0005737">
    <property type="term" value="C:cytoplasm"/>
    <property type="evidence" value="ECO:0007669"/>
    <property type="project" value="TreeGrafter"/>
</dbReference>
<dbReference type="PANTHER" id="PTHR13420:SF7">
    <property type="entry name" value="UPF0235 PROTEIN C15ORF40"/>
    <property type="match status" value="1"/>
</dbReference>
<dbReference type="OrthoDB" id="9801972at2"/>
<organism evidence="3 4">
    <name type="scientific">Emcibacter nanhaiensis</name>
    <dbReference type="NCBI Taxonomy" id="1505037"/>
    <lineage>
        <taxon>Bacteria</taxon>
        <taxon>Pseudomonadati</taxon>
        <taxon>Pseudomonadota</taxon>
        <taxon>Alphaproteobacteria</taxon>
        <taxon>Emcibacterales</taxon>
        <taxon>Emcibacteraceae</taxon>
        <taxon>Emcibacter</taxon>
    </lineage>
</organism>
<dbReference type="SMART" id="SM01152">
    <property type="entry name" value="DUF167"/>
    <property type="match status" value="1"/>
</dbReference>
<name>A0A501PN77_9PROT</name>
<evidence type="ECO:0000313" key="3">
    <source>
        <dbReference type="EMBL" id="TPD61547.1"/>
    </source>
</evidence>
<evidence type="ECO:0000256" key="2">
    <source>
        <dbReference type="HAMAP-Rule" id="MF_00634"/>
    </source>
</evidence>
<gene>
    <name evidence="3" type="ORF">FIV46_04885</name>
</gene>
<dbReference type="InterPro" id="IPR036591">
    <property type="entry name" value="YggU-like_sf"/>
</dbReference>
<dbReference type="NCBIfam" id="TIGR00251">
    <property type="entry name" value="DUF167 family protein"/>
    <property type="match status" value="1"/>
</dbReference>
<dbReference type="Gene3D" id="3.30.1200.10">
    <property type="entry name" value="YggU-like"/>
    <property type="match status" value="1"/>
</dbReference>